<proteinExistence type="predicted"/>
<dbReference type="Pfam" id="PF09676">
    <property type="entry name" value="TraV"/>
    <property type="match status" value="1"/>
</dbReference>
<name>A0A291MZW3_SPHYA</name>
<dbReference type="KEGG" id="sya:A6768_11475"/>
<protein>
    <submittedName>
        <fullName evidence="1">Conjugal transfer protein TraV</fullName>
    </submittedName>
</protein>
<dbReference type="Proteomes" id="UP000219422">
    <property type="component" value="Chromosome"/>
</dbReference>
<dbReference type="GeneID" id="57777458"/>
<dbReference type="InterPro" id="IPR014118">
    <property type="entry name" value="T4SS_TraV"/>
</dbReference>
<gene>
    <name evidence="1" type="ORF">A6768_11475</name>
</gene>
<accession>A0A291MZW3</accession>
<organism evidence="1 2">
    <name type="scientific">Sphingobium yanoikuyae</name>
    <name type="common">Sphingomonas yanoikuyae</name>
    <dbReference type="NCBI Taxonomy" id="13690"/>
    <lineage>
        <taxon>Bacteria</taxon>
        <taxon>Pseudomonadati</taxon>
        <taxon>Pseudomonadota</taxon>
        <taxon>Alphaproteobacteria</taxon>
        <taxon>Sphingomonadales</taxon>
        <taxon>Sphingomonadaceae</taxon>
        <taxon>Sphingobium</taxon>
    </lineage>
</organism>
<dbReference type="AlphaFoldDB" id="A0A291MZW3"/>
<dbReference type="PROSITE" id="PS51257">
    <property type="entry name" value="PROKAR_LIPOPROTEIN"/>
    <property type="match status" value="1"/>
</dbReference>
<reference evidence="1 2" key="1">
    <citation type="submission" date="2017-10" db="EMBL/GenBank/DDBJ databases">
        <title>Sphingobium yanoikuyae S72.</title>
        <authorList>
            <person name="Sanchez E."/>
            <person name="Bustos P."/>
            <person name="Mendoza P."/>
            <person name="Guo X."/>
            <person name="Mendoza A."/>
        </authorList>
    </citation>
    <scope>NUCLEOTIDE SEQUENCE [LARGE SCALE GENOMIC DNA]</scope>
    <source>
        <strain evidence="1 2">S72</strain>
    </source>
</reference>
<dbReference type="EMBL" id="CP023741">
    <property type="protein sequence ID" value="ATI80551.1"/>
    <property type="molecule type" value="Genomic_DNA"/>
</dbReference>
<evidence type="ECO:0000313" key="1">
    <source>
        <dbReference type="EMBL" id="ATI80551.1"/>
    </source>
</evidence>
<dbReference type="RefSeq" id="WP_097383676.1">
    <property type="nucleotide sequence ID" value="NZ_CP023741.1"/>
</dbReference>
<sequence>MSRPLHRRLRVQRAVLVGLTSLVTLSSCTTLGGNVRGSFSCTAPDGICAPSATIDDRALALISGGDGGESHLLAGIPNRSAGHPGVNMANLASVRAAPSDPGRSQEKVLRIVFQPYIDARGRLHEAGAVHAVVASGDWAPGPASVLDGQRSAIPPALMGGAESLAAAVDRVDPPVTRALDGDATLPDPAAIEAARARKADPVAAIKADVSSRLAAERHRGGVKPPISSPAPALVPVIAMPSRTATAAIGRAQDVVSGTGAEAVTRGKATPGIRAIRDGAAAKTTYDAPVNGAMPGASPGPDKTVRAASFPAAVPEDN</sequence>
<evidence type="ECO:0000313" key="2">
    <source>
        <dbReference type="Proteomes" id="UP000219422"/>
    </source>
</evidence>